<evidence type="ECO:0000313" key="2">
    <source>
        <dbReference type="EMBL" id="PSN70888.1"/>
    </source>
</evidence>
<dbReference type="EMBL" id="KZ678131">
    <property type="protein sequence ID" value="PSN70888.1"/>
    <property type="molecule type" value="Genomic_DNA"/>
</dbReference>
<dbReference type="SUPFAM" id="SSF48452">
    <property type="entry name" value="TPR-like"/>
    <property type="match status" value="1"/>
</dbReference>
<dbReference type="InterPro" id="IPR024983">
    <property type="entry name" value="CHAT_dom"/>
</dbReference>
<dbReference type="InterPro" id="IPR011990">
    <property type="entry name" value="TPR-like_helical_dom_sf"/>
</dbReference>
<accession>A0A2T2P0K5</accession>
<dbReference type="Proteomes" id="UP000240883">
    <property type="component" value="Unassembled WGS sequence"/>
</dbReference>
<name>A0A2T2P0K5_CORCC</name>
<proteinExistence type="predicted"/>
<feature type="non-terminal residue" evidence="2">
    <location>
        <position position="646"/>
    </location>
</feature>
<reference evidence="2 3" key="1">
    <citation type="journal article" date="2018" name="Front. Microbiol.">
        <title>Genome-Wide Analysis of Corynespora cassiicola Leaf Fall Disease Putative Effectors.</title>
        <authorList>
            <person name="Lopez D."/>
            <person name="Ribeiro S."/>
            <person name="Label P."/>
            <person name="Fumanal B."/>
            <person name="Venisse J.S."/>
            <person name="Kohler A."/>
            <person name="de Oliveira R.R."/>
            <person name="Labutti K."/>
            <person name="Lipzen A."/>
            <person name="Lail K."/>
            <person name="Bauer D."/>
            <person name="Ohm R.A."/>
            <person name="Barry K.W."/>
            <person name="Spatafora J."/>
            <person name="Grigoriev I.V."/>
            <person name="Martin F.M."/>
            <person name="Pujade-Renaud V."/>
        </authorList>
    </citation>
    <scope>NUCLEOTIDE SEQUENCE [LARGE SCALE GENOMIC DNA]</scope>
    <source>
        <strain evidence="2 3">Philippines</strain>
    </source>
</reference>
<dbReference type="Gene3D" id="1.25.40.10">
    <property type="entry name" value="Tetratricopeptide repeat domain"/>
    <property type="match status" value="1"/>
</dbReference>
<evidence type="ECO:0000313" key="3">
    <source>
        <dbReference type="Proteomes" id="UP000240883"/>
    </source>
</evidence>
<gene>
    <name evidence="2" type="ORF">BS50DRAFT_477465</name>
</gene>
<dbReference type="Pfam" id="PF12770">
    <property type="entry name" value="CHAT"/>
    <property type="match status" value="1"/>
</dbReference>
<keyword evidence="3" id="KW-1185">Reference proteome</keyword>
<organism evidence="2 3">
    <name type="scientific">Corynespora cassiicola Philippines</name>
    <dbReference type="NCBI Taxonomy" id="1448308"/>
    <lineage>
        <taxon>Eukaryota</taxon>
        <taxon>Fungi</taxon>
        <taxon>Dikarya</taxon>
        <taxon>Ascomycota</taxon>
        <taxon>Pezizomycotina</taxon>
        <taxon>Dothideomycetes</taxon>
        <taxon>Pleosporomycetidae</taxon>
        <taxon>Pleosporales</taxon>
        <taxon>Corynesporascaceae</taxon>
        <taxon>Corynespora</taxon>
    </lineage>
</organism>
<feature type="domain" description="CHAT" evidence="1">
    <location>
        <begin position="364"/>
        <end position="646"/>
    </location>
</feature>
<sequence>DESVAQSETALSLLPNPHPDRAEIHNDIAATLERKFKLLRSQDRIDEAAACLEEALTQAAIACDLTSEMEAVYAERACNFATLLAHKYDMATDKTAVQQQLSLVRDIFCAAAMAPNSSPRSRINAATRAGRFLLKAEQWEQADKVLAEAIELLPRVVISSMSSEDQQDLLQDISGLGTYAAEAALQNGRPAWQALQRLEAARCVVSETGMKQRSDLRELERSHPDLAHDYKLLRDQISRRIRVPETEVEYLSSRDVQERRLRAISELEENIRTQPGFERFQRPMVEADFKMLAEFGPIVVFNIGWTRSDIFVVKTESISTLSLEFYDTLDLRSRIESLCTVSGRSQRNGVVRERRATGHTIESLLQWIWDIAVERAVDCALEGTDPKTLRRIWWITSGLFGSVPFHLAGDETTNNTFSRCISSYISSFKALRYAREKANTLHVAKDSPALLITMPTTPGPHEALNTKIEESIFKNVFHNNNVLLELPSRNEILDTLSPFSFVHLACHGVSMLQDPSRSGIVLLNDDKDQAFILTVADLEKVDLEAAFIAYLSACSTAEIGSGKLRDEAIHLTNSFQMIGFPHVIGSIWPAYDRAAGEIASGFYKGLTAAEDITAEGVVAKALHDAMLEFRSKENDVAKWGPFVHVG</sequence>
<dbReference type="OrthoDB" id="9991317at2759"/>
<evidence type="ECO:0000259" key="1">
    <source>
        <dbReference type="Pfam" id="PF12770"/>
    </source>
</evidence>
<dbReference type="STRING" id="1448308.A0A2T2P0K5"/>
<protein>
    <recommendedName>
        <fullName evidence="1">CHAT domain-containing protein</fullName>
    </recommendedName>
</protein>
<feature type="non-terminal residue" evidence="2">
    <location>
        <position position="1"/>
    </location>
</feature>
<dbReference type="AlphaFoldDB" id="A0A2T2P0K5"/>